<sequence length="61" mass="6841">MPEYDKLDGILSLLVDRFATREDIVLSGYTEEEVDLVMNLVKKSAFKLDQVAPGPDIRAKS</sequence>
<evidence type="ECO:0000313" key="3">
    <source>
        <dbReference type="EMBL" id="KJV67205.1"/>
    </source>
</evidence>
<organism evidence="3 4">
    <name type="scientific">Anaplasma phagocytophilum str. ApNP</name>
    <dbReference type="NCBI Taxonomy" id="1359153"/>
    <lineage>
        <taxon>Bacteria</taxon>
        <taxon>Pseudomonadati</taxon>
        <taxon>Pseudomonadota</taxon>
        <taxon>Alphaproteobacteria</taxon>
        <taxon>Rickettsiales</taxon>
        <taxon>Anaplasmataceae</taxon>
        <taxon>Anaplasma</taxon>
        <taxon>phagocytophilum group</taxon>
    </lineage>
</organism>
<evidence type="ECO:0000259" key="2">
    <source>
        <dbReference type="Pfam" id="PF02540"/>
    </source>
</evidence>
<dbReference type="Gene3D" id="1.10.10.1510">
    <property type="match status" value="1"/>
</dbReference>
<name>A0A0F3NGQ0_ANAPH</name>
<keyword evidence="1" id="KW-0436">Ligase</keyword>
<feature type="domain" description="NAD/GMP synthase" evidence="2">
    <location>
        <begin position="3"/>
        <end position="50"/>
    </location>
</feature>
<gene>
    <name evidence="3" type="ORF">APHNP_0328</name>
</gene>
<evidence type="ECO:0000313" key="4">
    <source>
        <dbReference type="Proteomes" id="UP000033385"/>
    </source>
</evidence>
<accession>A0A0F3NGQ0</accession>
<protein>
    <submittedName>
        <fullName evidence="3">NAD synthase family protein</fullName>
    </submittedName>
</protein>
<comment type="caution">
    <text evidence="3">The sequence shown here is derived from an EMBL/GenBank/DDBJ whole genome shotgun (WGS) entry which is preliminary data.</text>
</comment>
<reference evidence="3 4" key="1">
    <citation type="submission" date="2015-01" db="EMBL/GenBank/DDBJ databases">
        <title>Genome Sequencing of Rickettsiales.</title>
        <authorList>
            <person name="Daugherty S.C."/>
            <person name="Su Q."/>
            <person name="Abolude K."/>
            <person name="Beier-Sexton M."/>
            <person name="Carlyon J.A."/>
            <person name="Carter R."/>
            <person name="Day N.P."/>
            <person name="Dumler S.J."/>
            <person name="Dyachenko V."/>
            <person name="Godinez A."/>
            <person name="Kurtti T.J."/>
            <person name="Lichay M."/>
            <person name="Mullins K.E."/>
            <person name="Ott S."/>
            <person name="Pappas-Brown V."/>
            <person name="Paris D.H."/>
            <person name="Patel P."/>
            <person name="Richards A.L."/>
            <person name="Sadzewicz L."/>
            <person name="Sears K."/>
            <person name="Seidman D."/>
            <person name="Sengamalay N."/>
            <person name="Stenos J."/>
            <person name="Tallon L.J."/>
            <person name="Vincent G."/>
            <person name="Fraser C.M."/>
            <person name="Munderloh U."/>
            <person name="Dunning-Hotopp J.C."/>
        </authorList>
    </citation>
    <scope>NUCLEOTIDE SEQUENCE [LARGE SCALE GENOMIC DNA]</scope>
    <source>
        <strain evidence="3 4">ApNP</strain>
    </source>
</reference>
<dbReference type="InterPro" id="IPR022310">
    <property type="entry name" value="NAD/GMP_synthase"/>
</dbReference>
<evidence type="ECO:0000256" key="1">
    <source>
        <dbReference type="ARBA" id="ARBA00022598"/>
    </source>
</evidence>
<proteinExistence type="predicted"/>
<dbReference type="AlphaFoldDB" id="A0A0F3NGQ0"/>
<dbReference type="Pfam" id="PF02540">
    <property type="entry name" value="NAD_synthase"/>
    <property type="match status" value="1"/>
</dbReference>
<dbReference type="EMBL" id="LANW01000001">
    <property type="protein sequence ID" value="KJV67205.1"/>
    <property type="molecule type" value="Genomic_DNA"/>
</dbReference>
<dbReference type="Proteomes" id="UP000033385">
    <property type="component" value="Unassembled WGS sequence"/>
</dbReference>
<dbReference type="GO" id="GO:0016874">
    <property type="term" value="F:ligase activity"/>
    <property type="evidence" value="ECO:0007669"/>
    <property type="project" value="UniProtKB-KW"/>
</dbReference>
<dbReference type="PATRIC" id="fig|1359153.3.peg.339"/>